<feature type="compositionally biased region" description="Basic and acidic residues" evidence="1">
    <location>
        <begin position="43"/>
        <end position="55"/>
    </location>
</feature>
<organism evidence="2 3">
    <name type="scientific">Fusarium solani</name>
    <name type="common">Filamentous fungus</name>
    <dbReference type="NCBI Taxonomy" id="169388"/>
    <lineage>
        <taxon>Eukaryota</taxon>
        <taxon>Fungi</taxon>
        <taxon>Dikarya</taxon>
        <taxon>Ascomycota</taxon>
        <taxon>Pezizomycotina</taxon>
        <taxon>Sordariomycetes</taxon>
        <taxon>Hypocreomycetidae</taxon>
        <taxon>Hypocreales</taxon>
        <taxon>Nectriaceae</taxon>
        <taxon>Fusarium</taxon>
        <taxon>Fusarium solani species complex</taxon>
    </lineage>
</organism>
<protein>
    <submittedName>
        <fullName evidence="2">Uncharacterized protein</fullName>
    </submittedName>
</protein>
<proteinExistence type="predicted"/>
<feature type="region of interest" description="Disordered" evidence="1">
    <location>
        <begin position="39"/>
        <end position="61"/>
    </location>
</feature>
<evidence type="ECO:0000313" key="3">
    <source>
        <dbReference type="Proteomes" id="UP000736672"/>
    </source>
</evidence>
<comment type="caution">
    <text evidence="2">The sequence shown here is derived from an EMBL/GenBank/DDBJ whole genome shotgun (WGS) entry which is preliminary data.</text>
</comment>
<evidence type="ECO:0000256" key="1">
    <source>
        <dbReference type="SAM" id="MobiDB-lite"/>
    </source>
</evidence>
<keyword evidence="3" id="KW-1185">Reference proteome</keyword>
<dbReference type="Proteomes" id="UP000736672">
    <property type="component" value="Unassembled WGS sequence"/>
</dbReference>
<accession>A0A9P9GYC9</accession>
<dbReference type="PANTHER" id="PTHR37540">
    <property type="entry name" value="TRANSCRIPTION FACTOR (ACR-2), PUTATIVE-RELATED-RELATED"/>
    <property type="match status" value="1"/>
</dbReference>
<dbReference type="AlphaFoldDB" id="A0A9P9GYC9"/>
<dbReference type="OrthoDB" id="4158087at2759"/>
<gene>
    <name evidence="2" type="ORF">B0J15DRAFT_596687</name>
</gene>
<sequence length="440" mass="49380">MSVNLILVPAPNPGPWIISTSLDKPDPHTRRHIRSHVMRGRNTRADRRARADARSQPKPALASVESACQQRVIPDGERIHIPRKLAPELALDRYGFEMKPYMLSLMHQAFTTTKPCVYAVDMKLVNETETQVFDLSDIHTHRATIHSILFTAQAFQDLSLGQPCGNIAQFHLGKTLHHLQQSLNDRHGAVATATIAIVAMLASAAAVFGDLQTVEKHMDGLLDLALAMGTNRKPRLFPQDISWEPQIAPAGCATWYKELEATHPSLDPRLLTVWADLKCYSKIANRAQSGLEVKPDLFLSLSTSVPNRLLHLEYDSASLAELMRLSMLAYIKGLLFQIPGIGRNMRCLSDRLSLSLQAQQYPPPQEHAHFVFWALFISGLSIFESFDQEWHRIALIKTASILDVVDWTQAKEFLENVLWVDRIYEAGARAAFEGRFGVDQ</sequence>
<evidence type="ECO:0000313" key="2">
    <source>
        <dbReference type="EMBL" id="KAH7247804.1"/>
    </source>
</evidence>
<reference evidence="2" key="1">
    <citation type="journal article" date="2021" name="Nat. Commun.">
        <title>Genetic determinants of endophytism in the Arabidopsis root mycobiome.</title>
        <authorList>
            <person name="Mesny F."/>
            <person name="Miyauchi S."/>
            <person name="Thiergart T."/>
            <person name="Pickel B."/>
            <person name="Atanasova L."/>
            <person name="Karlsson M."/>
            <person name="Huettel B."/>
            <person name="Barry K.W."/>
            <person name="Haridas S."/>
            <person name="Chen C."/>
            <person name="Bauer D."/>
            <person name="Andreopoulos W."/>
            <person name="Pangilinan J."/>
            <person name="LaButti K."/>
            <person name="Riley R."/>
            <person name="Lipzen A."/>
            <person name="Clum A."/>
            <person name="Drula E."/>
            <person name="Henrissat B."/>
            <person name="Kohler A."/>
            <person name="Grigoriev I.V."/>
            <person name="Martin F.M."/>
            <person name="Hacquard S."/>
        </authorList>
    </citation>
    <scope>NUCLEOTIDE SEQUENCE</scope>
    <source>
        <strain evidence="2">FSSC 5 MPI-SDFR-AT-0091</strain>
    </source>
</reference>
<dbReference type="EMBL" id="JAGTJS010000015">
    <property type="protein sequence ID" value="KAH7247804.1"/>
    <property type="molecule type" value="Genomic_DNA"/>
</dbReference>
<dbReference type="PANTHER" id="PTHR37540:SF5">
    <property type="entry name" value="TRANSCRIPTION FACTOR DOMAIN-CONTAINING PROTEIN"/>
    <property type="match status" value="1"/>
</dbReference>
<name>A0A9P9GYC9_FUSSL</name>